<sequence>MASKSLKHLPFCRALDRLIPDLQTQILRLCFVPMSALQIQRPDNSDDNEAADIYKALEVLLSAPLLLETFWKDPQMLSSFRTYTPGRSIAPFDSTARVTMALLTHPNMQTDYRFVDKTSKWDDDATHGLYLSSPRKLSVYVSVMHEIYIMAVSILRLTETAPELCTVLFQSKMMPLAGLPKVDQHTILVYRLRRVLHSLKFFVTACDLHPRSMFLNLLDVLRGIIALKRRYGFADNEEPNGYEKALVIRFLQDLDQLPQSIKTQNADVNRIMSSDLTQKILFRAKTLNLATNTKYVNKDHRRFAYEFPRPLCDQHMWPEANWTGWKLHKSFCIHVLFRPLCEVTHQPKESCALRRLRASSYRAITAPAKKRQLTFNDFAAQGWRNIDTKYSQRPYSVSHMCAHPEGHCPYSRFSRPLFRPPVKYGGTEHDLESFRPALSGRSKLEVQMRDKEDSPVWLRVNLKPCSARLNDILIAEETQAWLSQTTLHWNGQKIKLPTADSQIPLIRYRRGKELGHLEVFFVSDHIFKFMNDEDMLESDMGSAPVSTELNFRLDWQRELEYETALMAV</sequence>
<protein>
    <submittedName>
        <fullName evidence="1">Uncharacterized protein</fullName>
    </submittedName>
</protein>
<dbReference type="AlphaFoldDB" id="A0A6A6UHF7"/>
<evidence type="ECO:0000313" key="2">
    <source>
        <dbReference type="Proteomes" id="UP000799302"/>
    </source>
</evidence>
<gene>
    <name evidence="1" type="ORF">BT63DRAFT_411951</name>
</gene>
<reference evidence="1" key="1">
    <citation type="journal article" date="2020" name="Stud. Mycol.">
        <title>101 Dothideomycetes genomes: a test case for predicting lifestyles and emergence of pathogens.</title>
        <authorList>
            <person name="Haridas S."/>
            <person name="Albert R."/>
            <person name="Binder M."/>
            <person name="Bloem J."/>
            <person name="Labutti K."/>
            <person name="Salamov A."/>
            <person name="Andreopoulos B."/>
            <person name="Baker S."/>
            <person name="Barry K."/>
            <person name="Bills G."/>
            <person name="Bluhm B."/>
            <person name="Cannon C."/>
            <person name="Castanera R."/>
            <person name="Culley D."/>
            <person name="Daum C."/>
            <person name="Ezra D."/>
            <person name="Gonzalez J."/>
            <person name="Henrissat B."/>
            <person name="Kuo A."/>
            <person name="Liang C."/>
            <person name="Lipzen A."/>
            <person name="Lutzoni F."/>
            <person name="Magnuson J."/>
            <person name="Mondo S."/>
            <person name="Nolan M."/>
            <person name="Ohm R."/>
            <person name="Pangilinan J."/>
            <person name="Park H.-J."/>
            <person name="Ramirez L."/>
            <person name="Alfaro M."/>
            <person name="Sun H."/>
            <person name="Tritt A."/>
            <person name="Yoshinaga Y."/>
            <person name="Zwiers L.-H."/>
            <person name="Turgeon B."/>
            <person name="Goodwin S."/>
            <person name="Spatafora J."/>
            <person name="Crous P."/>
            <person name="Grigoriev I."/>
        </authorList>
    </citation>
    <scope>NUCLEOTIDE SEQUENCE</scope>
    <source>
        <strain evidence="1">CBS 115976</strain>
    </source>
</reference>
<name>A0A6A6UHF7_9PEZI</name>
<evidence type="ECO:0000313" key="1">
    <source>
        <dbReference type="EMBL" id="KAF2670863.1"/>
    </source>
</evidence>
<accession>A0A6A6UHF7</accession>
<keyword evidence="2" id="KW-1185">Reference proteome</keyword>
<dbReference type="Proteomes" id="UP000799302">
    <property type="component" value="Unassembled WGS sequence"/>
</dbReference>
<organism evidence="1 2">
    <name type="scientific">Microthyrium microscopicum</name>
    <dbReference type="NCBI Taxonomy" id="703497"/>
    <lineage>
        <taxon>Eukaryota</taxon>
        <taxon>Fungi</taxon>
        <taxon>Dikarya</taxon>
        <taxon>Ascomycota</taxon>
        <taxon>Pezizomycotina</taxon>
        <taxon>Dothideomycetes</taxon>
        <taxon>Dothideomycetes incertae sedis</taxon>
        <taxon>Microthyriales</taxon>
        <taxon>Microthyriaceae</taxon>
        <taxon>Microthyrium</taxon>
    </lineage>
</organism>
<proteinExistence type="predicted"/>
<dbReference type="EMBL" id="MU004233">
    <property type="protein sequence ID" value="KAF2670863.1"/>
    <property type="molecule type" value="Genomic_DNA"/>
</dbReference>